<gene>
    <name evidence="7" type="ORF">SAMN05216206_3658</name>
</gene>
<feature type="transmembrane region" description="Helical" evidence="6">
    <location>
        <begin position="40"/>
        <end position="65"/>
    </location>
</feature>
<evidence type="ECO:0000256" key="1">
    <source>
        <dbReference type="ARBA" id="ARBA00004651"/>
    </source>
</evidence>
<feature type="transmembrane region" description="Helical" evidence="6">
    <location>
        <begin position="112"/>
        <end position="138"/>
    </location>
</feature>
<dbReference type="EMBL" id="FOQL01000006">
    <property type="protein sequence ID" value="SFJ19500.1"/>
    <property type="molecule type" value="Genomic_DNA"/>
</dbReference>
<organism evidence="7 8">
    <name type="scientific">Pseudomonas guineae</name>
    <dbReference type="NCBI Taxonomy" id="425504"/>
    <lineage>
        <taxon>Bacteria</taxon>
        <taxon>Pseudomonadati</taxon>
        <taxon>Pseudomonadota</taxon>
        <taxon>Gammaproteobacteria</taxon>
        <taxon>Pseudomonadales</taxon>
        <taxon>Pseudomonadaceae</taxon>
        <taxon>Pseudomonas</taxon>
    </lineage>
</organism>
<keyword evidence="4 6" id="KW-1133">Transmembrane helix</keyword>
<dbReference type="InterPro" id="IPR001123">
    <property type="entry name" value="LeuE-type"/>
</dbReference>
<feature type="transmembrane region" description="Helical" evidence="6">
    <location>
        <begin position="6"/>
        <end position="28"/>
    </location>
</feature>
<keyword evidence="5 6" id="KW-0472">Membrane</keyword>
<proteinExistence type="predicted"/>
<evidence type="ECO:0000313" key="7">
    <source>
        <dbReference type="EMBL" id="SFJ19500.1"/>
    </source>
</evidence>
<dbReference type="GO" id="GO:0005886">
    <property type="term" value="C:plasma membrane"/>
    <property type="evidence" value="ECO:0007669"/>
    <property type="project" value="UniProtKB-SubCell"/>
</dbReference>
<feature type="transmembrane region" description="Helical" evidence="6">
    <location>
        <begin position="144"/>
        <end position="162"/>
    </location>
</feature>
<evidence type="ECO:0000256" key="3">
    <source>
        <dbReference type="ARBA" id="ARBA00022692"/>
    </source>
</evidence>
<evidence type="ECO:0000256" key="6">
    <source>
        <dbReference type="SAM" id="Phobius"/>
    </source>
</evidence>
<reference evidence="8" key="1">
    <citation type="submission" date="2016-10" db="EMBL/GenBank/DDBJ databases">
        <authorList>
            <person name="Varghese N."/>
            <person name="Submissions S."/>
        </authorList>
    </citation>
    <scope>NUCLEOTIDE SEQUENCE [LARGE SCALE GENOMIC DNA]</scope>
    <source>
        <strain evidence="8">LMG 24016</strain>
    </source>
</reference>
<evidence type="ECO:0000256" key="4">
    <source>
        <dbReference type="ARBA" id="ARBA00022989"/>
    </source>
</evidence>
<dbReference type="PANTHER" id="PTHR30086:SF20">
    <property type="entry name" value="ARGININE EXPORTER PROTEIN ARGO-RELATED"/>
    <property type="match status" value="1"/>
</dbReference>
<dbReference type="GO" id="GO:0015171">
    <property type="term" value="F:amino acid transmembrane transporter activity"/>
    <property type="evidence" value="ECO:0007669"/>
    <property type="project" value="TreeGrafter"/>
</dbReference>
<evidence type="ECO:0000256" key="5">
    <source>
        <dbReference type="ARBA" id="ARBA00023136"/>
    </source>
</evidence>
<sequence>MALHTWLLFVTAVLGLALTPGPNGLLALSHGALYGHRKTLFTVSGGVLGFTLLMALSMLGIGTLLQASAQALIILKWLGGAYLIWLGIQLWRAPPLHLSMAEKATERSGLKLFRQGLLSALSNPKVILFFGAFLPQFLDPHADLWLQFAIMAMTFAVVEGSVEYLLARMAHRVRPWLQRSGKGFNRCCGGLFALMGAALPMTR</sequence>
<comment type="subcellular location">
    <subcellularLocation>
        <location evidence="1">Cell membrane</location>
        <topology evidence="1">Multi-pass membrane protein</topology>
    </subcellularLocation>
</comment>
<dbReference type="AlphaFoldDB" id="A0A1I3PDV4"/>
<protein>
    <submittedName>
        <fullName evidence="7">Threonine/homoserine/homoserine lactone efflux protein</fullName>
    </submittedName>
</protein>
<feature type="transmembrane region" description="Helical" evidence="6">
    <location>
        <begin position="71"/>
        <end position="91"/>
    </location>
</feature>
<name>A0A1I3PDV4_9PSED</name>
<dbReference type="Pfam" id="PF01810">
    <property type="entry name" value="LysE"/>
    <property type="match status" value="1"/>
</dbReference>
<dbReference type="RefSeq" id="WP_090244562.1">
    <property type="nucleotide sequence ID" value="NZ_CAXBNE010000151.1"/>
</dbReference>
<evidence type="ECO:0000313" key="8">
    <source>
        <dbReference type="Proteomes" id="UP000243606"/>
    </source>
</evidence>
<keyword evidence="2" id="KW-1003">Cell membrane</keyword>
<keyword evidence="8" id="KW-1185">Reference proteome</keyword>
<evidence type="ECO:0000256" key="2">
    <source>
        <dbReference type="ARBA" id="ARBA00022475"/>
    </source>
</evidence>
<accession>A0A1I3PDV4</accession>
<keyword evidence="3 6" id="KW-0812">Transmembrane</keyword>
<dbReference type="PANTHER" id="PTHR30086">
    <property type="entry name" value="ARGININE EXPORTER PROTEIN ARGO"/>
    <property type="match status" value="1"/>
</dbReference>
<dbReference type="Proteomes" id="UP000243606">
    <property type="component" value="Unassembled WGS sequence"/>
</dbReference>
<dbReference type="OrthoDB" id="9804822at2"/>
<dbReference type="PIRSF" id="PIRSF006324">
    <property type="entry name" value="LeuE"/>
    <property type="match status" value="1"/>
</dbReference>
<dbReference type="STRING" id="425504.SAMN05216206_3658"/>